<gene>
    <name evidence="8" type="ordered locus">Namu_2226</name>
</gene>
<feature type="transmembrane region" description="Helical" evidence="6">
    <location>
        <begin position="188"/>
        <end position="206"/>
    </location>
</feature>
<dbReference type="AlphaFoldDB" id="C8XJD8"/>
<feature type="transmembrane region" description="Helical" evidence="6">
    <location>
        <begin position="279"/>
        <end position="296"/>
    </location>
</feature>
<keyword evidence="9" id="KW-1185">Reference proteome</keyword>
<evidence type="ECO:0000313" key="9">
    <source>
        <dbReference type="Proteomes" id="UP000002218"/>
    </source>
</evidence>
<dbReference type="SUPFAM" id="SSF103481">
    <property type="entry name" value="Multidrug resistance efflux transporter EmrE"/>
    <property type="match status" value="2"/>
</dbReference>
<feature type="transmembrane region" description="Helical" evidence="6">
    <location>
        <begin position="74"/>
        <end position="96"/>
    </location>
</feature>
<evidence type="ECO:0000256" key="2">
    <source>
        <dbReference type="ARBA" id="ARBA00007362"/>
    </source>
</evidence>
<dbReference type="PANTHER" id="PTHR32322">
    <property type="entry name" value="INNER MEMBRANE TRANSPORTER"/>
    <property type="match status" value="1"/>
</dbReference>
<dbReference type="Proteomes" id="UP000002218">
    <property type="component" value="Chromosome"/>
</dbReference>
<dbReference type="EMBL" id="CP001737">
    <property type="protein sequence ID" value="ACV78603.1"/>
    <property type="molecule type" value="Genomic_DNA"/>
</dbReference>
<reference evidence="8 9" key="2">
    <citation type="journal article" date="2010" name="Stand. Genomic Sci.">
        <title>Complete genome sequence of Nakamurella multipartita type strain (Y-104).</title>
        <authorList>
            <person name="Tice H."/>
            <person name="Mayilraj S."/>
            <person name="Sims D."/>
            <person name="Lapidus A."/>
            <person name="Nolan M."/>
            <person name="Lucas S."/>
            <person name="Glavina Del Rio T."/>
            <person name="Copeland A."/>
            <person name="Cheng J.F."/>
            <person name="Meincke L."/>
            <person name="Bruce D."/>
            <person name="Goodwin L."/>
            <person name="Pitluck S."/>
            <person name="Ivanova N."/>
            <person name="Mavromatis K."/>
            <person name="Ovchinnikova G."/>
            <person name="Pati A."/>
            <person name="Chen A."/>
            <person name="Palaniappan K."/>
            <person name="Land M."/>
            <person name="Hauser L."/>
            <person name="Chang Y.J."/>
            <person name="Jeffries C.D."/>
            <person name="Detter J.C."/>
            <person name="Brettin T."/>
            <person name="Rohde M."/>
            <person name="Goker M."/>
            <person name="Bristow J."/>
            <person name="Eisen J.A."/>
            <person name="Markowitz V."/>
            <person name="Hugenholtz P."/>
            <person name="Kyrpides N.C."/>
            <person name="Klenk H.P."/>
            <person name="Chen F."/>
        </authorList>
    </citation>
    <scope>NUCLEOTIDE SEQUENCE [LARGE SCALE GENOMIC DNA]</scope>
    <source>
        <strain evidence="9">ATCC 700099 / DSM 44233 / CIP 104796 / JCM 9543 / NBRC 105858 / Y-104</strain>
    </source>
</reference>
<evidence type="ECO:0000256" key="6">
    <source>
        <dbReference type="SAM" id="Phobius"/>
    </source>
</evidence>
<dbReference type="InterPro" id="IPR037185">
    <property type="entry name" value="EmrE-like"/>
</dbReference>
<feature type="transmembrane region" description="Helical" evidence="6">
    <location>
        <begin position="256"/>
        <end position="273"/>
    </location>
</feature>
<evidence type="ECO:0000256" key="4">
    <source>
        <dbReference type="ARBA" id="ARBA00022989"/>
    </source>
</evidence>
<dbReference type="STRING" id="479431.Namu_2226"/>
<dbReference type="InterPro" id="IPR050638">
    <property type="entry name" value="AA-Vitamin_Transporters"/>
</dbReference>
<reference evidence="9" key="1">
    <citation type="submission" date="2009-09" db="EMBL/GenBank/DDBJ databases">
        <title>The complete genome of Nakamurella multipartita DSM 44233.</title>
        <authorList>
            <consortium name="US DOE Joint Genome Institute (JGI-PGF)"/>
            <person name="Lucas S."/>
            <person name="Copeland A."/>
            <person name="Lapidus A."/>
            <person name="Glavina del Rio T."/>
            <person name="Dalin E."/>
            <person name="Tice H."/>
            <person name="Bruce D."/>
            <person name="Goodwin L."/>
            <person name="Pitluck S."/>
            <person name="Kyrpides N."/>
            <person name="Mavromatis K."/>
            <person name="Ivanova N."/>
            <person name="Ovchinnikova G."/>
            <person name="Sims D."/>
            <person name="Meincke L."/>
            <person name="Brettin T."/>
            <person name="Detter J.C."/>
            <person name="Han C."/>
            <person name="Larimer F."/>
            <person name="Land M."/>
            <person name="Hauser L."/>
            <person name="Markowitz V."/>
            <person name="Cheng J.-F."/>
            <person name="Hugenholtz P."/>
            <person name="Woyke T."/>
            <person name="Wu D."/>
            <person name="Klenk H.-P."/>
            <person name="Eisen J.A."/>
        </authorList>
    </citation>
    <scope>NUCLEOTIDE SEQUENCE [LARGE SCALE GENOMIC DNA]</scope>
    <source>
        <strain evidence="9">ATCC 700099 / DSM 44233 / CIP 104796 / JCM 9543 / NBRC 105858 / Y-104</strain>
    </source>
</reference>
<dbReference type="KEGG" id="nml:Namu_2226"/>
<evidence type="ECO:0000259" key="7">
    <source>
        <dbReference type="Pfam" id="PF00892"/>
    </source>
</evidence>
<dbReference type="eggNOG" id="COG0697">
    <property type="taxonomic scope" value="Bacteria"/>
</dbReference>
<dbReference type="Pfam" id="PF00892">
    <property type="entry name" value="EamA"/>
    <property type="match status" value="2"/>
</dbReference>
<feature type="transmembrane region" description="Helical" evidence="6">
    <location>
        <begin position="46"/>
        <end position="62"/>
    </location>
</feature>
<feature type="transmembrane region" description="Helical" evidence="6">
    <location>
        <begin position="102"/>
        <end position="122"/>
    </location>
</feature>
<organism evidence="8 9">
    <name type="scientific">Nakamurella multipartita (strain ATCC 700099 / DSM 44233 / CIP 104796 / JCM 9543 / NBRC 105858 / Y-104)</name>
    <name type="common">Microsphaera multipartita</name>
    <dbReference type="NCBI Taxonomy" id="479431"/>
    <lineage>
        <taxon>Bacteria</taxon>
        <taxon>Bacillati</taxon>
        <taxon>Actinomycetota</taxon>
        <taxon>Actinomycetes</taxon>
        <taxon>Nakamurellales</taxon>
        <taxon>Nakamurellaceae</taxon>
        <taxon>Nakamurella</taxon>
    </lineage>
</organism>
<feature type="domain" description="EamA" evidence="7">
    <location>
        <begin position="14"/>
        <end position="143"/>
    </location>
</feature>
<proteinExistence type="inferred from homology"/>
<dbReference type="InParanoid" id="C8XJD8"/>
<keyword evidence="4 6" id="KW-1133">Transmembrane helix</keyword>
<feature type="transmembrane region" description="Helical" evidence="6">
    <location>
        <begin position="154"/>
        <end position="176"/>
    </location>
</feature>
<protein>
    <recommendedName>
        <fullName evidence="7">EamA domain-containing protein</fullName>
    </recommendedName>
</protein>
<feature type="domain" description="EamA" evidence="7">
    <location>
        <begin position="158"/>
        <end position="294"/>
    </location>
</feature>
<evidence type="ECO:0000256" key="1">
    <source>
        <dbReference type="ARBA" id="ARBA00004141"/>
    </source>
</evidence>
<evidence type="ECO:0000256" key="5">
    <source>
        <dbReference type="ARBA" id="ARBA00023136"/>
    </source>
</evidence>
<comment type="subcellular location">
    <subcellularLocation>
        <location evidence="1">Membrane</location>
        <topology evidence="1">Multi-pass membrane protein</topology>
    </subcellularLocation>
</comment>
<evidence type="ECO:0000256" key="3">
    <source>
        <dbReference type="ARBA" id="ARBA00022692"/>
    </source>
</evidence>
<sequence length="319" mass="31389" precursor="true">MTMRVGWAGQERSGALLAGGAVVLVGGSVAASSLVGDYPVLGGQGVRYLLAGLLLAAWSRLRGEPLIRPTGREWGWLGALAAVGLAGCSVLMIQATRVADPGSVGVVIGAAPLVIVLAGALVRRRRPATRLLVAAAVVAAGAAAAQSGSGAGSFSLLGFALSLGALAGAVGTTVLAAPVLPRLGPMTVTVYSCVLAGGLLLVLAVQDGLATGATVLRMPTLVEFGALAYLAVMVTGVVCIAWFGAMQRLGSERTGLFNGLIPVASLAAVLLVGAGQVGAWQLIGALAVLVGVVLGLRRGPVVTATASGPTIAGAVPVGR</sequence>
<feature type="transmembrane region" description="Helical" evidence="6">
    <location>
        <begin position="129"/>
        <end position="148"/>
    </location>
</feature>
<dbReference type="HOGENOM" id="CLU_033863_11_0_11"/>
<dbReference type="RefSeq" id="WP_015747495.1">
    <property type="nucleotide sequence ID" value="NC_013235.1"/>
</dbReference>
<dbReference type="GO" id="GO:0016020">
    <property type="term" value="C:membrane"/>
    <property type="evidence" value="ECO:0007669"/>
    <property type="project" value="UniProtKB-SubCell"/>
</dbReference>
<feature type="transmembrane region" description="Helical" evidence="6">
    <location>
        <begin position="226"/>
        <end position="244"/>
    </location>
</feature>
<evidence type="ECO:0000313" key="8">
    <source>
        <dbReference type="EMBL" id="ACV78603.1"/>
    </source>
</evidence>
<keyword evidence="3 6" id="KW-0812">Transmembrane</keyword>
<dbReference type="InterPro" id="IPR000620">
    <property type="entry name" value="EamA_dom"/>
</dbReference>
<comment type="similarity">
    <text evidence="2">Belongs to the EamA transporter family.</text>
</comment>
<keyword evidence="5 6" id="KW-0472">Membrane</keyword>
<accession>C8XJD8</accession>
<name>C8XJD8_NAKMY</name>
<dbReference type="PANTHER" id="PTHR32322:SF2">
    <property type="entry name" value="EAMA DOMAIN-CONTAINING PROTEIN"/>
    <property type="match status" value="1"/>
</dbReference>